<dbReference type="CDD" id="cd11072">
    <property type="entry name" value="CYP71-like"/>
    <property type="match status" value="1"/>
</dbReference>
<dbReference type="InterPro" id="IPR036396">
    <property type="entry name" value="Cyt_P450_sf"/>
</dbReference>
<evidence type="ECO:0000256" key="8">
    <source>
        <dbReference type="RuleBase" id="RU000461"/>
    </source>
</evidence>
<organism evidence="10 11">
    <name type="scientific">Cinchona calisaya</name>
    <dbReference type="NCBI Taxonomy" id="153742"/>
    <lineage>
        <taxon>Eukaryota</taxon>
        <taxon>Viridiplantae</taxon>
        <taxon>Streptophyta</taxon>
        <taxon>Embryophyta</taxon>
        <taxon>Tracheophyta</taxon>
        <taxon>Spermatophyta</taxon>
        <taxon>Magnoliopsida</taxon>
        <taxon>eudicotyledons</taxon>
        <taxon>Gunneridae</taxon>
        <taxon>Pentapetalae</taxon>
        <taxon>asterids</taxon>
        <taxon>lamiids</taxon>
        <taxon>Gentianales</taxon>
        <taxon>Rubiaceae</taxon>
        <taxon>Cinchonoideae</taxon>
        <taxon>Cinchoneae</taxon>
        <taxon>Cinchona</taxon>
    </lineage>
</organism>
<protein>
    <recommendedName>
        <fullName evidence="12">Cytochrome P450</fullName>
    </recommendedName>
</protein>
<dbReference type="AlphaFoldDB" id="A0ABD2Y270"/>
<feature type="binding site" description="axial binding residue" evidence="7">
    <location>
        <position position="462"/>
    </location>
    <ligand>
        <name>heme</name>
        <dbReference type="ChEBI" id="CHEBI:30413"/>
    </ligand>
    <ligandPart>
        <name>Fe</name>
        <dbReference type="ChEBI" id="CHEBI:18248"/>
    </ligandPart>
</feature>
<sequence length="519" mass="58888">MATFPFQKEATWFLKHYYLELFLLLPSYIFLVFLFKWWFGTYFSNNKKNPPPSPPKLPIIGNLHQIGPLAHRSFKSLAEKYGPVMLFHLGSRPLLVVSSAEAAHQVLVAKDVDFADKSNTMVGRRLYYESKAIAFAPYGEYWKQIRGISVHLILSQTRVQSLRNVREEEMELLIKNIREHIDSASVIRMDKVLRAFTYEISSRAVIGRRFSDEGGKKFMELLKEVHDLLGVVNIGDYIPWLGWVNRFNGLEAKIKKVEKELDEYLANLIQGEIIRQRSTGSINVDQQRNNQSFLELLIESQKTNPTADFLDVDTMKVITLEMVASIADTYTVIEWALAAVIRHPNVMAKLQTEVKKEAGEKSFITEDNLNNLQYLKAVMKECFRYSPGNTLVARAAAKNVKLMGYDIEAGTEVLINSWAIGKDPLLWKDPEEFQPERFLNSSVDLKGHHFEFVPFGSGRRGCPGIAFALAIAELTLANLVCNFNFALPNGLRVEELDMTEAPGTVTRMNTPLQVVASAC</sequence>
<keyword evidence="6 7" id="KW-0408">Iron</keyword>
<dbReference type="InterPro" id="IPR017972">
    <property type="entry name" value="Cyt_P450_CS"/>
</dbReference>
<feature type="transmembrane region" description="Helical" evidence="9">
    <location>
        <begin position="21"/>
        <end position="39"/>
    </location>
</feature>
<evidence type="ECO:0000256" key="1">
    <source>
        <dbReference type="ARBA" id="ARBA00001971"/>
    </source>
</evidence>
<evidence type="ECO:0000256" key="5">
    <source>
        <dbReference type="ARBA" id="ARBA00023002"/>
    </source>
</evidence>
<keyword evidence="9" id="KW-0812">Transmembrane</keyword>
<comment type="cofactor">
    <cofactor evidence="1 7">
        <name>heme</name>
        <dbReference type="ChEBI" id="CHEBI:30413"/>
    </cofactor>
</comment>
<dbReference type="GO" id="GO:0004497">
    <property type="term" value="F:monooxygenase activity"/>
    <property type="evidence" value="ECO:0007669"/>
    <property type="project" value="UniProtKB-KW"/>
</dbReference>
<accession>A0ABD2Y270</accession>
<keyword evidence="8" id="KW-0503">Monooxygenase</keyword>
<keyword evidence="11" id="KW-1185">Reference proteome</keyword>
<dbReference type="PRINTS" id="PR00463">
    <property type="entry name" value="EP450I"/>
</dbReference>
<name>A0ABD2Y270_9GENT</name>
<keyword evidence="3 7" id="KW-0349">Heme</keyword>
<dbReference type="Gene3D" id="1.10.630.10">
    <property type="entry name" value="Cytochrome P450"/>
    <property type="match status" value="1"/>
</dbReference>
<gene>
    <name evidence="10" type="ORF">ACH5RR_039015</name>
</gene>
<dbReference type="InterPro" id="IPR002401">
    <property type="entry name" value="Cyt_P450_E_grp-I"/>
</dbReference>
<comment type="caution">
    <text evidence="10">The sequence shown here is derived from an EMBL/GenBank/DDBJ whole genome shotgun (WGS) entry which is preliminary data.</text>
</comment>
<evidence type="ECO:0000256" key="3">
    <source>
        <dbReference type="ARBA" id="ARBA00022617"/>
    </source>
</evidence>
<reference evidence="10 11" key="1">
    <citation type="submission" date="2024-11" db="EMBL/GenBank/DDBJ databases">
        <title>A near-complete genome assembly of Cinchona calisaya.</title>
        <authorList>
            <person name="Lian D.C."/>
            <person name="Zhao X.W."/>
            <person name="Wei L."/>
        </authorList>
    </citation>
    <scope>NUCLEOTIDE SEQUENCE [LARGE SCALE GENOMIC DNA]</scope>
    <source>
        <tissue evidence="10">Nenye</tissue>
    </source>
</reference>
<dbReference type="GO" id="GO:0046872">
    <property type="term" value="F:metal ion binding"/>
    <property type="evidence" value="ECO:0007669"/>
    <property type="project" value="UniProtKB-KW"/>
</dbReference>
<evidence type="ECO:0000256" key="2">
    <source>
        <dbReference type="ARBA" id="ARBA00010617"/>
    </source>
</evidence>
<dbReference type="Proteomes" id="UP001630127">
    <property type="component" value="Unassembled WGS sequence"/>
</dbReference>
<keyword evidence="4 7" id="KW-0479">Metal-binding</keyword>
<dbReference type="PANTHER" id="PTHR47955">
    <property type="entry name" value="CYTOCHROME P450 FAMILY 71 PROTEIN"/>
    <property type="match status" value="1"/>
</dbReference>
<dbReference type="EMBL" id="JBJUIK010000016">
    <property type="protein sequence ID" value="KAL3499922.1"/>
    <property type="molecule type" value="Genomic_DNA"/>
</dbReference>
<dbReference type="Pfam" id="PF00067">
    <property type="entry name" value="p450"/>
    <property type="match status" value="1"/>
</dbReference>
<dbReference type="PANTHER" id="PTHR47955:SF15">
    <property type="entry name" value="CYTOCHROME P450 71A2-LIKE"/>
    <property type="match status" value="1"/>
</dbReference>
<keyword evidence="9" id="KW-1133">Transmembrane helix</keyword>
<keyword evidence="5 8" id="KW-0560">Oxidoreductase</keyword>
<evidence type="ECO:0000256" key="9">
    <source>
        <dbReference type="SAM" id="Phobius"/>
    </source>
</evidence>
<evidence type="ECO:0000256" key="7">
    <source>
        <dbReference type="PIRSR" id="PIRSR602401-1"/>
    </source>
</evidence>
<evidence type="ECO:0000313" key="10">
    <source>
        <dbReference type="EMBL" id="KAL3499922.1"/>
    </source>
</evidence>
<keyword evidence="9" id="KW-0472">Membrane</keyword>
<dbReference type="SUPFAM" id="SSF48264">
    <property type="entry name" value="Cytochrome P450"/>
    <property type="match status" value="1"/>
</dbReference>
<dbReference type="PROSITE" id="PS00086">
    <property type="entry name" value="CYTOCHROME_P450"/>
    <property type="match status" value="1"/>
</dbReference>
<comment type="similarity">
    <text evidence="2 8">Belongs to the cytochrome P450 family.</text>
</comment>
<evidence type="ECO:0000313" key="11">
    <source>
        <dbReference type="Proteomes" id="UP001630127"/>
    </source>
</evidence>
<evidence type="ECO:0008006" key="12">
    <source>
        <dbReference type="Google" id="ProtNLM"/>
    </source>
</evidence>
<proteinExistence type="inferred from homology"/>
<evidence type="ECO:0000256" key="4">
    <source>
        <dbReference type="ARBA" id="ARBA00022723"/>
    </source>
</evidence>
<dbReference type="InterPro" id="IPR001128">
    <property type="entry name" value="Cyt_P450"/>
</dbReference>
<evidence type="ECO:0000256" key="6">
    <source>
        <dbReference type="ARBA" id="ARBA00023004"/>
    </source>
</evidence>